<organism evidence="2">
    <name type="scientific">hydrothermal vent metagenome</name>
    <dbReference type="NCBI Taxonomy" id="652676"/>
    <lineage>
        <taxon>unclassified sequences</taxon>
        <taxon>metagenomes</taxon>
        <taxon>ecological metagenomes</taxon>
    </lineage>
</organism>
<dbReference type="SMART" id="SM00257">
    <property type="entry name" value="LysM"/>
    <property type="match status" value="1"/>
</dbReference>
<dbReference type="CDD" id="cd00118">
    <property type="entry name" value="LysM"/>
    <property type="match status" value="1"/>
</dbReference>
<feature type="domain" description="LysM" evidence="1">
    <location>
        <begin position="28"/>
        <end position="76"/>
    </location>
</feature>
<evidence type="ECO:0000259" key="1">
    <source>
        <dbReference type="PROSITE" id="PS51782"/>
    </source>
</evidence>
<name>A0A3B1CVM7_9ZZZZ</name>
<dbReference type="Pfam" id="PF01476">
    <property type="entry name" value="LysM"/>
    <property type="match status" value="1"/>
</dbReference>
<dbReference type="AlphaFoldDB" id="A0A3B1CVM7"/>
<protein>
    <recommendedName>
        <fullName evidence="1">LysM domain-containing protein</fullName>
    </recommendedName>
</protein>
<dbReference type="SUPFAM" id="SSF54106">
    <property type="entry name" value="LysM domain"/>
    <property type="match status" value="1"/>
</dbReference>
<dbReference type="PANTHER" id="PTHR34700">
    <property type="entry name" value="POTASSIUM BINDING PROTEIN KBP"/>
    <property type="match status" value="1"/>
</dbReference>
<dbReference type="PROSITE" id="PS51782">
    <property type="entry name" value="LYSM"/>
    <property type="match status" value="1"/>
</dbReference>
<dbReference type="InterPro" id="IPR052196">
    <property type="entry name" value="Bact_Kbp"/>
</dbReference>
<sequence>MRATFIFLIISLSLLMPSYIMAGETEYVEYTVKKGDTLWDITGGKFDDPFLWPNVWKENPTVKNPDLIFPGQRLRLPRYMLQKQIDLRVPEEKEVKKEVAVPEEKAITIAPRQPFVVDAKLIAASGFIDKITPGVGKIAATPDERTLIGKDDLVYIKLYNNAVPEKGRKFYSERSLGVITHPSTGEVLGNLIELTGVIEVEGQEAGYTKARVIKSFIEIQKGDPIDNYYSIESFPLVKGTSPAVSGTVVAARDLRLISGNYDIVYIDRGSADGVVPGDIFTLVSAEKPNRPIGKIQVISTRQKSATAIVTKSETAIMRGDYF</sequence>
<dbReference type="InterPro" id="IPR018392">
    <property type="entry name" value="LysM"/>
</dbReference>
<dbReference type="PANTHER" id="PTHR34700:SF4">
    <property type="entry name" value="PHAGE-LIKE ELEMENT PBSX PROTEIN XKDP"/>
    <property type="match status" value="1"/>
</dbReference>
<dbReference type="Gene3D" id="3.10.350.10">
    <property type="entry name" value="LysM domain"/>
    <property type="match status" value="1"/>
</dbReference>
<dbReference type="InterPro" id="IPR036779">
    <property type="entry name" value="LysM_dom_sf"/>
</dbReference>
<accession>A0A3B1CVM7</accession>
<proteinExistence type="predicted"/>
<evidence type="ECO:0000313" key="2">
    <source>
        <dbReference type="EMBL" id="VAX27904.1"/>
    </source>
</evidence>
<reference evidence="2" key="1">
    <citation type="submission" date="2018-06" db="EMBL/GenBank/DDBJ databases">
        <authorList>
            <person name="Zhirakovskaya E."/>
        </authorList>
    </citation>
    <scope>NUCLEOTIDE SEQUENCE</scope>
</reference>
<dbReference type="EMBL" id="UOGH01000067">
    <property type="protein sequence ID" value="VAX27904.1"/>
    <property type="molecule type" value="Genomic_DNA"/>
</dbReference>
<gene>
    <name evidence="2" type="ORF">MNBD_NITROSPIRAE02-702</name>
</gene>